<evidence type="ECO:0000313" key="2">
    <source>
        <dbReference type="EMBL" id="KAK4370857.1"/>
    </source>
</evidence>
<proteinExistence type="predicted"/>
<sequence>MMRSPFVIFIFLFNFLQLLDPTFSLPLCTDSRAPLQLKAPLAFCPYNGTSCCNSADDKQLQTQFNAMNISDPGCASLVKSIVCAKCDKFSAELFRTNSIPRQLPILCNSTTSANSTLNSPFATSAKSNSTKFTDQWKSQTDFCSTFGGASGDGSVCFAGEPVTLNTTTPLSPPGEDSGIFNTTEISFNCAKRSPIECTFVPGSSVPALGYIFSYGEDNNKDMYILASSGIYRVVRPSRCKYACAKENSSAVIDDIPADPPAASPSAAIMLTGSYNNFVLMFLSFMLMLASWF</sequence>
<evidence type="ECO:0000313" key="3">
    <source>
        <dbReference type="Proteomes" id="UP001291623"/>
    </source>
</evidence>
<dbReference type="PANTHER" id="PTHR19328:SF13">
    <property type="entry name" value="HIPL1 PROTEIN"/>
    <property type="match status" value="1"/>
</dbReference>
<dbReference type="PANTHER" id="PTHR19328">
    <property type="entry name" value="HEDGEHOG-INTERACTING PROTEIN"/>
    <property type="match status" value="1"/>
</dbReference>
<dbReference type="EMBL" id="JAVYJV010000005">
    <property type="protein sequence ID" value="KAK4370857.1"/>
    <property type="molecule type" value="Genomic_DNA"/>
</dbReference>
<dbReference type="AlphaFoldDB" id="A0AAE1SJC8"/>
<reference evidence="2" key="1">
    <citation type="submission" date="2023-12" db="EMBL/GenBank/DDBJ databases">
        <title>Genome assembly of Anisodus tanguticus.</title>
        <authorList>
            <person name="Wang Y.-J."/>
        </authorList>
    </citation>
    <scope>NUCLEOTIDE SEQUENCE</scope>
    <source>
        <strain evidence="2">KB-2021</strain>
        <tissue evidence="2">Leaf</tissue>
    </source>
</reference>
<accession>A0AAE1SJC8</accession>
<comment type="caution">
    <text evidence="2">The sequence shown here is derived from an EMBL/GenBank/DDBJ whole genome shotgun (WGS) entry which is preliminary data.</text>
</comment>
<feature type="signal peptide" evidence="1">
    <location>
        <begin position="1"/>
        <end position="24"/>
    </location>
</feature>
<name>A0AAE1SJC8_9SOLA</name>
<feature type="chain" id="PRO_5042216510" evidence="1">
    <location>
        <begin position="25"/>
        <end position="292"/>
    </location>
</feature>
<keyword evidence="3" id="KW-1185">Reference proteome</keyword>
<organism evidence="2 3">
    <name type="scientific">Anisodus tanguticus</name>
    <dbReference type="NCBI Taxonomy" id="243964"/>
    <lineage>
        <taxon>Eukaryota</taxon>
        <taxon>Viridiplantae</taxon>
        <taxon>Streptophyta</taxon>
        <taxon>Embryophyta</taxon>
        <taxon>Tracheophyta</taxon>
        <taxon>Spermatophyta</taxon>
        <taxon>Magnoliopsida</taxon>
        <taxon>eudicotyledons</taxon>
        <taxon>Gunneridae</taxon>
        <taxon>Pentapetalae</taxon>
        <taxon>asterids</taxon>
        <taxon>lamiids</taxon>
        <taxon>Solanales</taxon>
        <taxon>Solanaceae</taxon>
        <taxon>Solanoideae</taxon>
        <taxon>Hyoscyameae</taxon>
        <taxon>Anisodus</taxon>
    </lineage>
</organism>
<keyword evidence="1" id="KW-0732">Signal</keyword>
<dbReference type="Proteomes" id="UP001291623">
    <property type="component" value="Unassembled WGS sequence"/>
</dbReference>
<gene>
    <name evidence="2" type="ORF">RND71_010332</name>
</gene>
<evidence type="ECO:0000256" key="1">
    <source>
        <dbReference type="SAM" id="SignalP"/>
    </source>
</evidence>
<protein>
    <submittedName>
        <fullName evidence="2">Uncharacterized protein</fullName>
    </submittedName>
</protein>